<keyword evidence="1 2" id="KW-1015">Disulfide bond</keyword>
<dbReference type="Gene3D" id="3.40.390.10">
    <property type="entry name" value="Collagenase (Catalytic Domain)"/>
    <property type="match status" value="1"/>
</dbReference>
<feature type="active site" evidence="2">
    <location>
        <position position="17"/>
    </location>
</feature>
<feature type="disulfide bond" evidence="2">
    <location>
        <begin position="34"/>
        <end position="39"/>
    </location>
</feature>
<dbReference type="SUPFAM" id="SSF55486">
    <property type="entry name" value="Metalloproteases ('zincins'), catalytic domain"/>
    <property type="match status" value="1"/>
</dbReference>
<dbReference type="SMART" id="SM00050">
    <property type="entry name" value="DISIN"/>
    <property type="match status" value="1"/>
</dbReference>
<feature type="non-terminal residue" evidence="5">
    <location>
        <position position="1"/>
    </location>
</feature>
<dbReference type="SUPFAM" id="SSF57552">
    <property type="entry name" value="Blood coagulation inhibitor (disintegrin)"/>
    <property type="match status" value="1"/>
</dbReference>
<evidence type="ECO:0008006" key="7">
    <source>
        <dbReference type="Google" id="ProtNLM"/>
    </source>
</evidence>
<protein>
    <recommendedName>
        <fullName evidence="7">Disintegrin domain-containing protein</fullName>
    </recommendedName>
</protein>
<dbReference type="GO" id="GO:0004222">
    <property type="term" value="F:metalloendopeptidase activity"/>
    <property type="evidence" value="ECO:0007669"/>
    <property type="project" value="InterPro"/>
</dbReference>
<feature type="domain" description="Peptidase M12B" evidence="4">
    <location>
        <begin position="1"/>
        <end position="71"/>
    </location>
</feature>
<feature type="binding site" evidence="2">
    <location>
        <position position="20"/>
    </location>
    <ligand>
        <name>Zn(2+)</name>
        <dbReference type="ChEBI" id="CHEBI:29105"/>
        <note>catalytic</note>
    </ligand>
</feature>
<dbReference type="GO" id="GO:0046872">
    <property type="term" value="F:metal ion binding"/>
    <property type="evidence" value="ECO:0007669"/>
    <property type="project" value="UniProtKB-KW"/>
</dbReference>
<reference evidence="5 6" key="1">
    <citation type="submission" date="2017-06" db="EMBL/GenBank/DDBJ databases">
        <title>A platform for efficient transgenesis in Macrostomum lignano, a flatworm model organism for stem cell research.</title>
        <authorList>
            <person name="Berezikov E."/>
        </authorList>
    </citation>
    <scope>NUCLEOTIDE SEQUENCE [LARGE SCALE GENOMIC DNA]</scope>
    <source>
        <strain evidence="5">DV1</strain>
        <tissue evidence="5">Whole organism</tissue>
    </source>
</reference>
<name>A0A267FT50_9PLAT</name>
<dbReference type="Gene3D" id="4.10.70.10">
    <property type="entry name" value="Disintegrin domain"/>
    <property type="match status" value="1"/>
</dbReference>
<evidence type="ECO:0000256" key="1">
    <source>
        <dbReference type="ARBA" id="ARBA00023157"/>
    </source>
</evidence>
<keyword evidence="2" id="KW-0479">Metal-binding</keyword>
<gene>
    <name evidence="5" type="ORF">BOX15_Mlig013992g3</name>
</gene>
<dbReference type="PROSITE" id="PS50214">
    <property type="entry name" value="DISINTEGRIN_2"/>
    <property type="match status" value="1"/>
</dbReference>
<dbReference type="STRING" id="282301.A0A267FT50"/>
<proteinExistence type="predicted"/>
<evidence type="ECO:0000259" key="4">
    <source>
        <dbReference type="PROSITE" id="PS50215"/>
    </source>
</evidence>
<dbReference type="PANTHER" id="PTHR11905:SF159">
    <property type="entry name" value="ADAM METALLOPROTEASE"/>
    <property type="match status" value="1"/>
</dbReference>
<organism evidence="5 6">
    <name type="scientific">Macrostomum lignano</name>
    <dbReference type="NCBI Taxonomy" id="282301"/>
    <lineage>
        <taxon>Eukaryota</taxon>
        <taxon>Metazoa</taxon>
        <taxon>Spiralia</taxon>
        <taxon>Lophotrochozoa</taxon>
        <taxon>Platyhelminthes</taxon>
        <taxon>Rhabditophora</taxon>
        <taxon>Macrostomorpha</taxon>
        <taxon>Macrostomida</taxon>
        <taxon>Macrostomidae</taxon>
        <taxon>Macrostomum</taxon>
    </lineage>
</organism>
<dbReference type="PROSITE" id="PS50215">
    <property type="entry name" value="ADAM_MEPRO"/>
    <property type="match status" value="1"/>
</dbReference>
<dbReference type="FunFam" id="4.10.70.10:FF:000003">
    <property type="entry name" value="Disintegrin and metalloproteinase domain-containing protein 17"/>
    <property type="match status" value="1"/>
</dbReference>
<dbReference type="PANTHER" id="PTHR11905">
    <property type="entry name" value="ADAM A DISINTEGRIN AND METALLOPROTEASE DOMAIN"/>
    <property type="match status" value="1"/>
</dbReference>
<dbReference type="GO" id="GO:0006508">
    <property type="term" value="P:proteolysis"/>
    <property type="evidence" value="ECO:0007669"/>
    <property type="project" value="InterPro"/>
</dbReference>
<dbReference type="EMBL" id="NIVC01000824">
    <property type="protein sequence ID" value="PAA76424.1"/>
    <property type="molecule type" value="Genomic_DNA"/>
</dbReference>
<dbReference type="InterPro" id="IPR001762">
    <property type="entry name" value="Disintegrin_dom"/>
</dbReference>
<comment type="caution">
    <text evidence="2">Lacks conserved residue(s) required for the propagation of feature annotation.</text>
</comment>
<evidence type="ECO:0000256" key="2">
    <source>
        <dbReference type="PROSITE-ProRule" id="PRU00276"/>
    </source>
</evidence>
<evidence type="ECO:0000259" key="3">
    <source>
        <dbReference type="PROSITE" id="PS50214"/>
    </source>
</evidence>
<feature type="binding site" evidence="2">
    <location>
        <position position="16"/>
    </location>
    <ligand>
        <name>Zn(2+)</name>
        <dbReference type="ChEBI" id="CHEBI:29105"/>
        <note>catalytic</note>
    </ligand>
</feature>
<dbReference type="Pfam" id="PF01421">
    <property type="entry name" value="Reprolysin"/>
    <property type="match status" value="1"/>
</dbReference>
<dbReference type="OrthoDB" id="2131567at2759"/>
<dbReference type="AlphaFoldDB" id="A0A267FT50"/>
<dbReference type="Proteomes" id="UP000215902">
    <property type="component" value="Unassembled WGS sequence"/>
</dbReference>
<evidence type="ECO:0000313" key="5">
    <source>
        <dbReference type="EMBL" id="PAA76424.1"/>
    </source>
</evidence>
<keyword evidence="6" id="KW-1185">Reference proteome</keyword>
<sequence>TKRPNYIKLSGFALAHELVHRLGGNHDSVDKCQCKFSQCLMDDSVGRSNDGSKYVGWTNCGINKVADALDSLALDAACLSATAEPFSSTNGYIFTVEYSKDWGPTCGNGIVEPGEECDCGGPLACRKDRCCQADVCKLVKGAACATGDCCNTTSCSPLAAGTLCRLAEDPRCNFPEFCDGKSPICPQDVSVQSNWPCDRPTGSRCRMGHCVMLPNYFAQYSGMKCVNSDMVPTTAGECKRRHRPGPAEKIEDWVDDGSGDQPIDESNGNVASFHRPLAEEVNQAARQSIGGLLLSAASLATTAAVFYWRR</sequence>
<feature type="domain" description="Disintegrin" evidence="3">
    <location>
        <begin position="103"/>
        <end position="193"/>
    </location>
</feature>
<dbReference type="InterPro" id="IPR036436">
    <property type="entry name" value="Disintegrin_dom_sf"/>
</dbReference>
<dbReference type="Pfam" id="PF00200">
    <property type="entry name" value="Disintegrin"/>
    <property type="match status" value="1"/>
</dbReference>
<dbReference type="InterPro" id="IPR024079">
    <property type="entry name" value="MetalloPept_cat_dom_sf"/>
</dbReference>
<accession>A0A267FT50</accession>
<feature type="binding site" evidence="2">
    <location>
        <position position="26"/>
    </location>
    <ligand>
        <name>Zn(2+)</name>
        <dbReference type="ChEBI" id="CHEBI:29105"/>
        <note>catalytic</note>
    </ligand>
</feature>
<comment type="caution">
    <text evidence="5">The sequence shown here is derived from an EMBL/GenBank/DDBJ whole genome shotgun (WGS) entry which is preliminary data.</text>
</comment>
<evidence type="ECO:0000313" key="6">
    <source>
        <dbReference type="Proteomes" id="UP000215902"/>
    </source>
</evidence>
<dbReference type="InterPro" id="IPR001590">
    <property type="entry name" value="Peptidase_M12B"/>
</dbReference>
<keyword evidence="2" id="KW-0862">Zinc</keyword>